<name>A0A843TX57_COLES</name>
<dbReference type="EMBL" id="NMUH01000220">
    <property type="protein sequence ID" value="MQL74716.1"/>
    <property type="molecule type" value="Genomic_DNA"/>
</dbReference>
<feature type="compositionally biased region" description="Polar residues" evidence="1">
    <location>
        <begin position="133"/>
        <end position="146"/>
    </location>
</feature>
<gene>
    <name evidence="2" type="ORF">Taro_007083</name>
</gene>
<proteinExistence type="predicted"/>
<feature type="region of interest" description="Disordered" evidence="1">
    <location>
        <begin position="122"/>
        <end position="182"/>
    </location>
</feature>
<evidence type="ECO:0000256" key="1">
    <source>
        <dbReference type="SAM" id="MobiDB-lite"/>
    </source>
</evidence>
<keyword evidence="3" id="KW-1185">Reference proteome</keyword>
<feature type="compositionally biased region" description="Basic and acidic residues" evidence="1">
    <location>
        <begin position="149"/>
        <end position="162"/>
    </location>
</feature>
<evidence type="ECO:0000313" key="3">
    <source>
        <dbReference type="Proteomes" id="UP000652761"/>
    </source>
</evidence>
<dbReference type="Proteomes" id="UP000652761">
    <property type="component" value="Unassembled WGS sequence"/>
</dbReference>
<organism evidence="2 3">
    <name type="scientific">Colocasia esculenta</name>
    <name type="common">Wild taro</name>
    <name type="synonym">Arum esculentum</name>
    <dbReference type="NCBI Taxonomy" id="4460"/>
    <lineage>
        <taxon>Eukaryota</taxon>
        <taxon>Viridiplantae</taxon>
        <taxon>Streptophyta</taxon>
        <taxon>Embryophyta</taxon>
        <taxon>Tracheophyta</taxon>
        <taxon>Spermatophyta</taxon>
        <taxon>Magnoliopsida</taxon>
        <taxon>Liliopsida</taxon>
        <taxon>Araceae</taxon>
        <taxon>Aroideae</taxon>
        <taxon>Colocasieae</taxon>
        <taxon>Colocasia</taxon>
    </lineage>
</organism>
<reference evidence="2" key="1">
    <citation type="submission" date="2017-07" db="EMBL/GenBank/DDBJ databases">
        <title>Taro Niue Genome Assembly and Annotation.</title>
        <authorList>
            <person name="Atibalentja N."/>
            <person name="Keating K."/>
            <person name="Fields C.J."/>
        </authorList>
    </citation>
    <scope>NUCLEOTIDE SEQUENCE</scope>
    <source>
        <strain evidence="2">Niue_2</strain>
        <tissue evidence="2">Leaf</tissue>
    </source>
</reference>
<accession>A0A843TX57</accession>
<protein>
    <submittedName>
        <fullName evidence="2">Uncharacterized protein</fullName>
    </submittedName>
</protein>
<dbReference type="AlphaFoldDB" id="A0A843TX57"/>
<comment type="caution">
    <text evidence="2">The sequence shown here is derived from an EMBL/GenBank/DDBJ whole genome shotgun (WGS) entry which is preliminary data.</text>
</comment>
<sequence>MRVLSSVTSLAAAQTPVSLLSGSDRTEAWWLLPTVSAVVVEAAASQTRCPTSRWRSCYLHISLSRIRYLAEGRRPQHVGDVAMDGRFEAENEISQVKALKDFPEFPPTIVQESPRIPYTHSYSDKAHGKPAEWNSQSFSDPCNANKTHAKVDEQQRMSEKGLGKIMMETPAHSPEGPEQMER</sequence>
<evidence type="ECO:0000313" key="2">
    <source>
        <dbReference type="EMBL" id="MQL74716.1"/>
    </source>
</evidence>